<dbReference type="EMBL" id="JAMGBB010000001">
    <property type="protein sequence ID" value="MCL6741821.1"/>
    <property type="molecule type" value="Genomic_DNA"/>
</dbReference>
<comment type="caution">
    <text evidence="2">The sequence shown here is derived from an EMBL/GenBank/DDBJ whole genome shotgun (WGS) entry which is preliminary data.</text>
</comment>
<evidence type="ECO:0000313" key="2">
    <source>
        <dbReference type="EMBL" id="MCL6741821.1"/>
    </source>
</evidence>
<organism evidence="2 3">
    <name type="scientific">Sphingomonas brevis</name>
    <dbReference type="NCBI Taxonomy" id="2908206"/>
    <lineage>
        <taxon>Bacteria</taxon>
        <taxon>Pseudomonadati</taxon>
        <taxon>Pseudomonadota</taxon>
        <taxon>Alphaproteobacteria</taxon>
        <taxon>Sphingomonadales</taxon>
        <taxon>Sphingomonadaceae</taxon>
        <taxon>Sphingomonas</taxon>
    </lineage>
</organism>
<keyword evidence="1" id="KW-0732">Signal</keyword>
<gene>
    <name evidence="2" type="ORF">LZ518_11855</name>
</gene>
<accession>A0ABT0SBM2</accession>
<feature type="signal peptide" evidence="1">
    <location>
        <begin position="1"/>
        <end position="21"/>
    </location>
</feature>
<dbReference type="Proteomes" id="UP001165383">
    <property type="component" value="Unassembled WGS sequence"/>
</dbReference>
<dbReference type="RefSeq" id="WP_249916186.1">
    <property type="nucleotide sequence ID" value="NZ_JAMGBB010000001.1"/>
</dbReference>
<evidence type="ECO:0000256" key="1">
    <source>
        <dbReference type="SAM" id="SignalP"/>
    </source>
</evidence>
<name>A0ABT0SBM2_9SPHN</name>
<protein>
    <submittedName>
        <fullName evidence="2">Uncharacterized protein</fullName>
    </submittedName>
</protein>
<feature type="chain" id="PRO_5045720203" evidence="1">
    <location>
        <begin position="22"/>
        <end position="132"/>
    </location>
</feature>
<keyword evidence="3" id="KW-1185">Reference proteome</keyword>
<proteinExistence type="predicted"/>
<evidence type="ECO:0000313" key="3">
    <source>
        <dbReference type="Proteomes" id="UP001165383"/>
    </source>
</evidence>
<sequence length="132" mass="13795">MRLRLILAMTLIASGLTPAAAKPPYLEGKWGGEHAAIGFNTGLADIMFDCASGSIDTAVIPAKDGSFAVEGTYREGSPGPVRVGQIFRSQPATYSGVVTKGAMTLNVELEDGTVVGPFNLTQGVPPQITRCR</sequence>
<reference evidence="2" key="1">
    <citation type="submission" date="2022-05" db="EMBL/GenBank/DDBJ databases">
        <authorList>
            <person name="Jo J.-H."/>
            <person name="Im W.-T."/>
        </authorList>
    </citation>
    <scope>NUCLEOTIDE SEQUENCE</scope>
    <source>
        <strain evidence="2">RB56-2</strain>
    </source>
</reference>